<reference evidence="1" key="1">
    <citation type="submission" date="2022-01" db="EMBL/GenBank/DDBJ databases">
        <title>Genome-Based Taxonomic Classification of the Phylum Actinobacteria.</title>
        <authorList>
            <person name="Gao Y."/>
        </authorList>
    </citation>
    <scope>NUCLEOTIDE SEQUENCE</scope>
    <source>
        <strain evidence="1">KLBMP 8922</strain>
    </source>
</reference>
<gene>
    <name evidence="1" type="ORF">LZ495_09025</name>
</gene>
<evidence type="ECO:0000313" key="2">
    <source>
        <dbReference type="Proteomes" id="UP001165378"/>
    </source>
</evidence>
<accession>A0AA41PX70</accession>
<comment type="caution">
    <text evidence="1">The sequence shown here is derived from an EMBL/GenBank/DDBJ whole genome shotgun (WGS) entry which is preliminary data.</text>
</comment>
<proteinExistence type="predicted"/>
<dbReference type="Proteomes" id="UP001165378">
    <property type="component" value="Unassembled WGS sequence"/>
</dbReference>
<name>A0AA41PX70_9ACTN</name>
<dbReference type="EMBL" id="JAKFHA010000003">
    <property type="protein sequence ID" value="MCF2527351.1"/>
    <property type="molecule type" value="Genomic_DNA"/>
</dbReference>
<evidence type="ECO:0000313" key="1">
    <source>
        <dbReference type="EMBL" id="MCF2527351.1"/>
    </source>
</evidence>
<organism evidence="1 2">
    <name type="scientific">Yinghuangia soli</name>
    <dbReference type="NCBI Taxonomy" id="2908204"/>
    <lineage>
        <taxon>Bacteria</taxon>
        <taxon>Bacillati</taxon>
        <taxon>Actinomycetota</taxon>
        <taxon>Actinomycetes</taxon>
        <taxon>Kitasatosporales</taxon>
        <taxon>Streptomycetaceae</taxon>
        <taxon>Yinghuangia</taxon>
    </lineage>
</organism>
<dbReference type="RefSeq" id="WP_235051486.1">
    <property type="nucleotide sequence ID" value="NZ_JAKFHA010000003.1"/>
</dbReference>
<sequence>MVSDYQAELRERFLGAAVTPPPAPWRPAFGRIATAPIGGLVGVGIAPHPKDGRDLVFVTSHQGRGLFDPLVGDRIARDRDADAELVYPDDADLTCPGLGVLEGTRIAVAGLQGGGLRTTGVLGWTIDVVAPGWPDDRVLLWHGRLGPYGGTLGEDWWAVYDTRGGGELRAAGFSPSGRTLVVATSSDVAIWTAQGA</sequence>
<protein>
    <submittedName>
        <fullName evidence="1">Uncharacterized protein</fullName>
    </submittedName>
</protein>
<keyword evidence="2" id="KW-1185">Reference proteome</keyword>
<dbReference type="AlphaFoldDB" id="A0AA41PX70"/>